<reference evidence="13" key="1">
    <citation type="submission" date="2023-02" db="EMBL/GenBank/DDBJ databases">
        <title>Identification and recombinant expression of a fungal hydrolase from Papiliotrema laurentii that hydrolyzes apple cutin and clears colloidal polyester polyurethane.</title>
        <authorList>
            <consortium name="DOE Joint Genome Institute"/>
            <person name="Roman V.A."/>
            <person name="Bojanowski C."/>
            <person name="Crable B.R."/>
            <person name="Wagner D.N."/>
            <person name="Hung C.S."/>
            <person name="Nadeau L.J."/>
            <person name="Schratz L."/>
            <person name="Haridas S."/>
            <person name="Pangilinan J."/>
            <person name="Lipzen A."/>
            <person name="Na H."/>
            <person name="Yan M."/>
            <person name="Ng V."/>
            <person name="Grigoriev I.V."/>
            <person name="Spatafora J.W."/>
            <person name="Barlow D."/>
            <person name="Biffinger J."/>
            <person name="Kelley-Loughnane N."/>
            <person name="Varaljay V.A."/>
            <person name="Crookes-Goodson W.J."/>
        </authorList>
    </citation>
    <scope>NUCLEOTIDE SEQUENCE</scope>
    <source>
        <strain evidence="13">5307AH</strain>
    </source>
</reference>
<comment type="caution">
    <text evidence="13">The sequence shown here is derived from an EMBL/GenBank/DDBJ whole genome shotgun (WGS) entry which is preliminary data.</text>
</comment>
<keyword evidence="8" id="KW-0256">Endoplasmic reticulum</keyword>
<accession>A0AAD9L895</accession>
<organism evidence="13 14">
    <name type="scientific">Papiliotrema laurentii</name>
    <name type="common">Cryptococcus laurentii</name>
    <dbReference type="NCBI Taxonomy" id="5418"/>
    <lineage>
        <taxon>Eukaryota</taxon>
        <taxon>Fungi</taxon>
        <taxon>Dikarya</taxon>
        <taxon>Basidiomycota</taxon>
        <taxon>Agaricomycotina</taxon>
        <taxon>Tremellomycetes</taxon>
        <taxon>Tremellales</taxon>
        <taxon>Rhynchogastremaceae</taxon>
        <taxon>Papiliotrema</taxon>
    </lineage>
</organism>
<evidence type="ECO:0000313" key="14">
    <source>
        <dbReference type="Proteomes" id="UP001182556"/>
    </source>
</evidence>
<comment type="function">
    <text evidence="11">Participates in the formation of the lipid-linked precursor oligosaccharide for N-glycosylation. Involved in assembling the dolichol-pyrophosphate-GlcNAc(2)-Man(5) intermediate on the cytoplasmic surface of the ER.</text>
</comment>
<keyword evidence="6" id="KW-0808">Transferase</keyword>
<sequence>MPSLAQNILSSFASWNVIAGICLGISFAVLRRIKLKPLRRRSAVVLVLGDIGRSPRMMYHALSFSRHNFLTTLVGYKETAPMRALLESPLVRLKGIANPPTPLLALPWIARAPFRILWQIVSVLKICLWDLEAHPEYIIVQNPPSIPTLGLVRLMAFMTGTKVIIDWHNTGYSILAMRVGEETPLCQVARLFEWTFGRTAYAHLFVTKALQEFLVKQWNLKGKSAVLHDRPPSHFRRTEPMIQHELFQRVLPSMEPPPLPSYARSSPTETPFTSINTSNFVTIRPDRPALVVSSTSWTADEDFTPFLTALDAYHQATTERPDLPNLFVIITGKGGLRRAFEKAIAKRERVWEKICVRCVFLAASDYPTLLGCADLGVSMHSSSSGRDLPMKVVDMFGCGTPVLAKEFPAIGELVKEGKNGMTWNTGDELGKQMIDLLAGHPNNAGLNKLQEYLTKHVNDASVGHGRRGKGEEWLSWDDNWDQVVYRGVLGHH</sequence>
<dbReference type="GO" id="GO:0005789">
    <property type="term" value="C:endoplasmic reticulum membrane"/>
    <property type="evidence" value="ECO:0007669"/>
    <property type="project" value="UniProtKB-SubCell"/>
</dbReference>
<dbReference type="PANTHER" id="PTHR13036:SF0">
    <property type="entry name" value="CHITOBIOSYLDIPHOSPHODOLICHOL BETA-MANNOSYLTRANSFERASE"/>
    <property type="match status" value="1"/>
</dbReference>
<dbReference type="Gene3D" id="3.40.50.2000">
    <property type="entry name" value="Glycogen Phosphorylase B"/>
    <property type="match status" value="1"/>
</dbReference>
<evidence type="ECO:0000256" key="4">
    <source>
        <dbReference type="ARBA" id="ARBA00015841"/>
    </source>
</evidence>
<evidence type="ECO:0000256" key="3">
    <source>
        <dbReference type="ARBA" id="ARBA00012611"/>
    </source>
</evidence>
<dbReference type="SUPFAM" id="SSF53756">
    <property type="entry name" value="UDP-Glycosyltransferase/glycogen phosphorylase"/>
    <property type="match status" value="1"/>
</dbReference>
<keyword evidence="5" id="KW-0328">Glycosyltransferase</keyword>
<evidence type="ECO:0000256" key="6">
    <source>
        <dbReference type="ARBA" id="ARBA00022679"/>
    </source>
</evidence>
<dbReference type="InterPro" id="IPR026051">
    <property type="entry name" value="ALG1-like"/>
</dbReference>
<evidence type="ECO:0000256" key="1">
    <source>
        <dbReference type="ARBA" id="ARBA00004389"/>
    </source>
</evidence>
<dbReference type="GO" id="GO:0004578">
    <property type="term" value="F:chitobiosyldiphosphodolichol beta-mannosyltransferase activity"/>
    <property type="evidence" value="ECO:0007669"/>
    <property type="project" value="UniProtKB-EC"/>
</dbReference>
<evidence type="ECO:0000256" key="2">
    <source>
        <dbReference type="ARBA" id="ARBA00004922"/>
    </source>
</evidence>
<evidence type="ECO:0000256" key="12">
    <source>
        <dbReference type="SAM" id="Phobius"/>
    </source>
</evidence>
<evidence type="ECO:0000256" key="7">
    <source>
        <dbReference type="ARBA" id="ARBA00022692"/>
    </source>
</evidence>
<proteinExistence type="predicted"/>
<protein>
    <recommendedName>
        <fullName evidence="4">Chitobiosyldiphosphodolichol beta-mannosyltransferase</fullName>
        <ecNumber evidence="3">2.4.1.142</ecNumber>
    </recommendedName>
</protein>
<gene>
    <name evidence="13" type="ORF">DB88DRAFT_476263</name>
</gene>
<comment type="pathway">
    <text evidence="2">Protein modification; protein glycosylation.</text>
</comment>
<name>A0AAD9L895_PAPLA</name>
<keyword evidence="14" id="KW-1185">Reference proteome</keyword>
<dbReference type="EMBL" id="JAODAN010000001">
    <property type="protein sequence ID" value="KAK1926976.1"/>
    <property type="molecule type" value="Genomic_DNA"/>
</dbReference>
<dbReference type="EC" id="2.4.1.142" evidence="3"/>
<feature type="transmembrane region" description="Helical" evidence="12">
    <location>
        <begin position="12"/>
        <end position="30"/>
    </location>
</feature>
<dbReference type="Proteomes" id="UP001182556">
    <property type="component" value="Unassembled WGS sequence"/>
</dbReference>
<dbReference type="PANTHER" id="PTHR13036">
    <property type="entry name" value="BETA1,4 MANNOSYLTRANSFERASE"/>
    <property type="match status" value="1"/>
</dbReference>
<evidence type="ECO:0000256" key="5">
    <source>
        <dbReference type="ARBA" id="ARBA00022676"/>
    </source>
</evidence>
<keyword evidence="9 12" id="KW-1133">Transmembrane helix</keyword>
<dbReference type="Pfam" id="PF13692">
    <property type="entry name" value="Glyco_trans_1_4"/>
    <property type="match status" value="1"/>
</dbReference>
<evidence type="ECO:0000256" key="11">
    <source>
        <dbReference type="ARBA" id="ARBA00024899"/>
    </source>
</evidence>
<keyword evidence="7 12" id="KW-0812">Transmembrane</keyword>
<dbReference type="AlphaFoldDB" id="A0AAD9L895"/>
<comment type="subcellular location">
    <subcellularLocation>
        <location evidence="1">Endoplasmic reticulum membrane</location>
        <topology evidence="1">Single-pass membrane protein</topology>
    </subcellularLocation>
</comment>
<evidence type="ECO:0000256" key="9">
    <source>
        <dbReference type="ARBA" id="ARBA00022989"/>
    </source>
</evidence>
<evidence type="ECO:0000313" key="13">
    <source>
        <dbReference type="EMBL" id="KAK1926976.1"/>
    </source>
</evidence>
<evidence type="ECO:0000256" key="8">
    <source>
        <dbReference type="ARBA" id="ARBA00022824"/>
    </source>
</evidence>
<keyword evidence="10 12" id="KW-0472">Membrane</keyword>
<evidence type="ECO:0000256" key="10">
    <source>
        <dbReference type="ARBA" id="ARBA00023136"/>
    </source>
</evidence>